<accession>A0A1X0RY01</accession>
<protein>
    <submittedName>
        <fullName evidence="1">Uncharacterized protein</fullName>
    </submittedName>
</protein>
<evidence type="ECO:0000313" key="2">
    <source>
        <dbReference type="Proteomes" id="UP000242381"/>
    </source>
</evidence>
<proteinExistence type="predicted"/>
<sequence>MTSQCIYCYQKLCHPKAMLIKKNKEVSQEIRSALMCVNPKCVAVKPEKSTKSRNALSSLAIGLSDLTQCLIGSPLLPFAQSQTNQFNTDTFNKLS</sequence>
<dbReference type="AlphaFoldDB" id="A0A1X0RY01"/>
<organism evidence="1 2">
    <name type="scientific">Rhizopus microsporus</name>
    <dbReference type="NCBI Taxonomy" id="58291"/>
    <lineage>
        <taxon>Eukaryota</taxon>
        <taxon>Fungi</taxon>
        <taxon>Fungi incertae sedis</taxon>
        <taxon>Mucoromycota</taxon>
        <taxon>Mucoromycotina</taxon>
        <taxon>Mucoromycetes</taxon>
        <taxon>Mucorales</taxon>
        <taxon>Mucorineae</taxon>
        <taxon>Rhizopodaceae</taxon>
        <taxon>Rhizopus</taxon>
    </lineage>
</organism>
<dbReference type="VEuPathDB" id="FungiDB:BCV72DRAFT_80813"/>
<reference evidence="1 2" key="1">
    <citation type="journal article" date="2016" name="Proc. Natl. Acad. Sci. U.S.A.">
        <title>Lipid metabolic changes in an early divergent fungus govern the establishment of a mutualistic symbiosis with endobacteria.</title>
        <authorList>
            <person name="Lastovetsky O.A."/>
            <person name="Gaspar M.L."/>
            <person name="Mondo S.J."/>
            <person name="LaButti K.M."/>
            <person name="Sandor L."/>
            <person name="Grigoriev I.V."/>
            <person name="Henry S.A."/>
            <person name="Pawlowska T.E."/>
        </authorList>
    </citation>
    <scope>NUCLEOTIDE SEQUENCE [LARGE SCALE GENOMIC DNA]</scope>
    <source>
        <strain evidence="1 2">ATCC 11559</strain>
    </source>
</reference>
<evidence type="ECO:0000313" key="1">
    <source>
        <dbReference type="EMBL" id="ORE16922.1"/>
    </source>
</evidence>
<gene>
    <name evidence="1" type="ORF">BCV71DRAFT_270717</name>
</gene>
<dbReference type="EMBL" id="KV921370">
    <property type="protein sequence ID" value="ORE16922.1"/>
    <property type="molecule type" value="Genomic_DNA"/>
</dbReference>
<name>A0A1X0RY01_RHIZD</name>
<dbReference type="Proteomes" id="UP000242381">
    <property type="component" value="Unassembled WGS sequence"/>
</dbReference>